<evidence type="ECO:0000313" key="7">
    <source>
        <dbReference type="Proteomes" id="UP000189462"/>
    </source>
</evidence>
<keyword evidence="3" id="KW-0812">Transmembrane</keyword>
<evidence type="ECO:0000256" key="3">
    <source>
        <dbReference type="ARBA" id="ARBA00022692"/>
    </source>
</evidence>
<dbReference type="STRING" id="108003.B1C78_12650"/>
<keyword evidence="4" id="KW-0472">Membrane</keyword>
<organism evidence="6 7">
    <name type="scientific">Thioalkalivibrio denitrificans</name>
    <dbReference type="NCBI Taxonomy" id="108003"/>
    <lineage>
        <taxon>Bacteria</taxon>
        <taxon>Pseudomonadati</taxon>
        <taxon>Pseudomonadota</taxon>
        <taxon>Gammaproteobacteria</taxon>
        <taxon>Chromatiales</taxon>
        <taxon>Ectothiorhodospiraceae</taxon>
        <taxon>Thioalkalivibrio</taxon>
    </lineage>
</organism>
<dbReference type="Pfam" id="PF07244">
    <property type="entry name" value="POTRA"/>
    <property type="match status" value="1"/>
</dbReference>
<evidence type="ECO:0000256" key="2">
    <source>
        <dbReference type="ARBA" id="ARBA00022452"/>
    </source>
</evidence>
<dbReference type="Gene3D" id="3.10.20.310">
    <property type="entry name" value="membrane protein fhac"/>
    <property type="match status" value="1"/>
</dbReference>
<comment type="caution">
    <text evidence="6">The sequence shown here is derived from an EMBL/GenBank/DDBJ whole genome shotgun (WGS) entry which is preliminary data.</text>
</comment>
<evidence type="ECO:0000259" key="5">
    <source>
        <dbReference type="PROSITE" id="PS51779"/>
    </source>
</evidence>
<evidence type="ECO:0000313" key="6">
    <source>
        <dbReference type="EMBL" id="OOG23041.1"/>
    </source>
</evidence>
<evidence type="ECO:0000256" key="4">
    <source>
        <dbReference type="ARBA" id="ARBA00023136"/>
    </source>
</evidence>
<sequence>MPLAACLWAVWSAAQAVPPPVLEIAFEGNRVTRASVLRQELLIREGDPADPGAIEASRQSLMNLGLFKDVRAETASVEGGVVLTYHLAEKYFYFVLPRLSRSADGDLRYGGEVRADNVFGLNHRLRLRFDIDEAASGTEQRDERLSLGYRVARVPGTRFGAGLDLGMGDRTKSPSGGNDSDRYRERYRYTGLSLSRWLDRRGPSRGWRLDTGVRWESRRYQALDSEAELPDAGEDVSWRVGVRFTDVADLGVRREGVEYGGGVTLGVPDLGANRDHQRFDLFYRRYRGLGGELPSNLNYQVRAGWANDTPFGQTAYSVGDSSSLRGYKRDYREGDVRLLLNMEYLRPLFGNPNVRGVLFADAGGVWPSNDVDLSDMLASAGIGLRVNLRWFVSTELRVDAAYGDEGRVYVGTSHTF</sequence>
<dbReference type="Gene3D" id="2.40.160.50">
    <property type="entry name" value="membrane protein fhac: a member of the omp85/tpsb transporter family"/>
    <property type="match status" value="1"/>
</dbReference>
<name>A0A1V3NDB8_9GAMM</name>
<dbReference type="PROSITE" id="PS51779">
    <property type="entry name" value="POTRA"/>
    <property type="match status" value="1"/>
</dbReference>
<dbReference type="Proteomes" id="UP000189462">
    <property type="component" value="Unassembled WGS sequence"/>
</dbReference>
<protein>
    <submittedName>
        <fullName evidence="6">Outer membrane protein assembly factor</fullName>
    </submittedName>
</protein>
<dbReference type="InterPro" id="IPR039910">
    <property type="entry name" value="D15-like"/>
</dbReference>
<keyword evidence="7" id="KW-1185">Reference proteome</keyword>
<dbReference type="InterPro" id="IPR000184">
    <property type="entry name" value="Bac_surfAg_D15"/>
</dbReference>
<dbReference type="InterPro" id="IPR010827">
    <property type="entry name" value="BamA/TamA_POTRA"/>
</dbReference>
<dbReference type="EMBL" id="MVBK01000079">
    <property type="protein sequence ID" value="OOG23041.1"/>
    <property type="molecule type" value="Genomic_DNA"/>
</dbReference>
<accession>A0A1V3NDB8</accession>
<feature type="domain" description="POTRA" evidence="5">
    <location>
        <begin position="19"/>
        <end position="90"/>
    </location>
</feature>
<comment type="subcellular location">
    <subcellularLocation>
        <location evidence="1">Membrane</location>
    </subcellularLocation>
</comment>
<dbReference type="PANTHER" id="PTHR12815:SF18">
    <property type="entry name" value="SORTING AND ASSEMBLY MACHINERY COMPONENT 50 HOMOLOG"/>
    <property type="match status" value="1"/>
</dbReference>
<dbReference type="GO" id="GO:0019867">
    <property type="term" value="C:outer membrane"/>
    <property type="evidence" value="ECO:0007669"/>
    <property type="project" value="InterPro"/>
</dbReference>
<reference evidence="6 7" key="1">
    <citation type="submission" date="2017-02" db="EMBL/GenBank/DDBJ databases">
        <title>Genomic diversity within the haloalkaliphilic genus Thioalkalivibrio.</title>
        <authorList>
            <person name="Ahn A.-C."/>
            <person name="Meier-Kolthoff J."/>
            <person name="Overmars L."/>
            <person name="Richter M."/>
            <person name="Woyke T."/>
            <person name="Sorokin D.Y."/>
            <person name="Muyzer G."/>
        </authorList>
    </citation>
    <scope>NUCLEOTIDE SEQUENCE [LARGE SCALE GENOMIC DNA]</scope>
    <source>
        <strain evidence="6 7">ALJD</strain>
    </source>
</reference>
<dbReference type="PANTHER" id="PTHR12815">
    <property type="entry name" value="SORTING AND ASSEMBLY MACHINERY SAMM50 PROTEIN FAMILY MEMBER"/>
    <property type="match status" value="1"/>
</dbReference>
<gene>
    <name evidence="6" type="ORF">B1C78_12650</name>
</gene>
<evidence type="ECO:0000256" key="1">
    <source>
        <dbReference type="ARBA" id="ARBA00004370"/>
    </source>
</evidence>
<dbReference type="InterPro" id="IPR034746">
    <property type="entry name" value="POTRA"/>
</dbReference>
<dbReference type="Pfam" id="PF01103">
    <property type="entry name" value="Omp85"/>
    <property type="match status" value="1"/>
</dbReference>
<proteinExistence type="predicted"/>
<keyword evidence="2" id="KW-1134">Transmembrane beta strand</keyword>
<dbReference type="AlphaFoldDB" id="A0A1V3NDB8"/>